<feature type="domain" description="Haemolysin activator HlyB C-terminal" evidence="4">
    <location>
        <begin position="396"/>
        <end position="593"/>
    </location>
</feature>
<organism evidence="6 7">
    <name type="scientific">Roseibium suaedae</name>
    <dbReference type="NCBI Taxonomy" id="735517"/>
    <lineage>
        <taxon>Bacteria</taxon>
        <taxon>Pseudomonadati</taxon>
        <taxon>Pseudomonadota</taxon>
        <taxon>Alphaproteobacteria</taxon>
        <taxon>Hyphomicrobiales</taxon>
        <taxon>Stappiaceae</taxon>
        <taxon>Roseibium</taxon>
    </lineage>
</organism>
<dbReference type="InterPro" id="IPR013686">
    <property type="entry name" value="Polypept-transport_assoc_ShlB"/>
</dbReference>
<evidence type="ECO:0000313" key="7">
    <source>
        <dbReference type="Proteomes" id="UP000186002"/>
    </source>
</evidence>
<dbReference type="Pfam" id="PF08479">
    <property type="entry name" value="POTRA_2"/>
    <property type="match status" value="1"/>
</dbReference>
<dbReference type="STRING" id="735517.SAMN05444272_4270"/>
<evidence type="ECO:0000313" key="6">
    <source>
        <dbReference type="EMBL" id="SHN13809.1"/>
    </source>
</evidence>
<gene>
    <name evidence="6" type="ORF">SAMN05444272_4270</name>
</gene>
<dbReference type="Proteomes" id="UP000186002">
    <property type="component" value="Unassembled WGS sequence"/>
</dbReference>
<keyword evidence="3" id="KW-0998">Cell outer membrane</keyword>
<dbReference type="GO" id="GO:0046819">
    <property type="term" value="P:protein secretion by the type V secretion system"/>
    <property type="evidence" value="ECO:0007669"/>
    <property type="project" value="TreeGrafter"/>
</dbReference>
<feature type="domain" description="Polypeptide-transport-associated ShlB-type" evidence="5">
    <location>
        <begin position="129"/>
        <end position="191"/>
    </location>
</feature>
<dbReference type="Gene3D" id="2.40.160.50">
    <property type="entry name" value="membrane protein fhac: a member of the omp85/tpsb transporter family"/>
    <property type="match status" value="1"/>
</dbReference>
<dbReference type="GO" id="GO:0008320">
    <property type="term" value="F:protein transmembrane transporter activity"/>
    <property type="evidence" value="ECO:0007669"/>
    <property type="project" value="TreeGrafter"/>
</dbReference>
<dbReference type="InterPro" id="IPR051544">
    <property type="entry name" value="TPS_OM_transporter"/>
</dbReference>
<dbReference type="PANTHER" id="PTHR34597">
    <property type="entry name" value="SLR1661 PROTEIN"/>
    <property type="match status" value="1"/>
</dbReference>
<keyword evidence="1" id="KW-1134">Transmembrane beta strand</keyword>
<dbReference type="Pfam" id="PF03865">
    <property type="entry name" value="ShlB"/>
    <property type="match status" value="1"/>
</dbReference>
<accession>A0A1M7PBB1</accession>
<keyword evidence="2" id="KW-0812">Transmembrane</keyword>
<name>A0A1M7PBB1_9HYPH</name>
<dbReference type="EMBL" id="FRBW01000006">
    <property type="protein sequence ID" value="SHN13809.1"/>
    <property type="molecule type" value="Genomic_DNA"/>
</dbReference>
<dbReference type="InterPro" id="IPR005565">
    <property type="entry name" value="Hemolysn_activator_HlyB_C"/>
</dbReference>
<proteinExistence type="predicted"/>
<reference evidence="6 7" key="1">
    <citation type="submission" date="2016-11" db="EMBL/GenBank/DDBJ databases">
        <authorList>
            <person name="Jaros S."/>
            <person name="Januszkiewicz K."/>
            <person name="Wedrychowicz H."/>
        </authorList>
    </citation>
    <scope>NUCLEOTIDE SEQUENCE [LARGE SCALE GENOMIC DNA]</scope>
    <source>
        <strain evidence="6 7">DSM 22153</strain>
    </source>
</reference>
<evidence type="ECO:0000256" key="1">
    <source>
        <dbReference type="ARBA" id="ARBA00022452"/>
    </source>
</evidence>
<dbReference type="Gene3D" id="3.10.20.310">
    <property type="entry name" value="membrane protein fhac"/>
    <property type="match status" value="1"/>
</dbReference>
<sequence length="632" mass="67200">MHAQKRLHSMAAHQMANAPVAAGPGSSAKRPARLPALTPALLSVLLSGVMLLASAAPEARAQAALERNLPERPVQQPVSLNVDAQTFTQGDTTPLGVNLSGVHLIGQGQEVDASAPKGISGATESLAGSIPASAFQTALTPFLNEPLSIDLAGRVQAAIAKVYRDAGFPFVSVTLPPQEITSGVLQVRVIEFKSGTVSVTGVDAGEAEEISSDLRVERGQPIDARALDEDLSWLNRSPYRRAEGTFRPGEDAALSNLGVAVTASKPWQVFGGWSNSGSSDTGRDRYFLGGNARLPLPGGPWVSYQMTASDALWGDPSIAFPREGHYPDYISHAGRLTIPLFARQSLEIAPAMVATRDDPNAFFSIENTTYEMPVIYRTAISNFLPGHYWGDLYGGVELKRLERKTYFLGTPVADGAVDLFQLVLGWSRNFSDPYGRTALDLRVKANPDGVLHGNSAEAWRLFSNGRVNGVSYAYLAADVSRITPLPGRFSWISNLSGTLAGQPLPDTERISLGGRYAVRGYNYDDASVDSGAIWRNELRLPAFSPLASLISQDGWPEFLRGDSLSAFVFADAGYGVDHGTGKSATLGGLGAGFDYSIGTSLTANFIAGIALRDGGSTEAGDINLQASITARF</sequence>
<dbReference type="AlphaFoldDB" id="A0A1M7PBB1"/>
<protein>
    <submittedName>
        <fullName evidence="6">Hemolysin activation/secretion protein</fullName>
    </submittedName>
</protein>
<evidence type="ECO:0000256" key="3">
    <source>
        <dbReference type="ARBA" id="ARBA00023237"/>
    </source>
</evidence>
<dbReference type="GO" id="GO:0098046">
    <property type="term" value="C:type V protein secretion system complex"/>
    <property type="evidence" value="ECO:0007669"/>
    <property type="project" value="TreeGrafter"/>
</dbReference>
<keyword evidence="1" id="KW-0472">Membrane</keyword>
<evidence type="ECO:0000259" key="4">
    <source>
        <dbReference type="Pfam" id="PF03865"/>
    </source>
</evidence>
<evidence type="ECO:0000259" key="5">
    <source>
        <dbReference type="Pfam" id="PF08479"/>
    </source>
</evidence>
<keyword evidence="7" id="KW-1185">Reference proteome</keyword>
<dbReference type="PANTHER" id="PTHR34597:SF3">
    <property type="entry name" value="OUTER MEMBRANE TRANSPORTER CDIB"/>
    <property type="match status" value="1"/>
</dbReference>
<evidence type="ECO:0000256" key="2">
    <source>
        <dbReference type="ARBA" id="ARBA00022692"/>
    </source>
</evidence>